<dbReference type="InterPro" id="IPR004582">
    <property type="entry name" value="Checkpoint_prot_Rad17_Rad24"/>
</dbReference>
<dbReference type="eggNOG" id="KOG1970">
    <property type="taxonomic scope" value="Eukaryota"/>
</dbReference>
<evidence type="ECO:0000256" key="8">
    <source>
        <dbReference type="SAM" id="MobiDB-lite"/>
    </source>
</evidence>
<feature type="compositionally biased region" description="Polar residues" evidence="8">
    <location>
        <begin position="533"/>
        <end position="551"/>
    </location>
</feature>
<evidence type="ECO:0000256" key="6">
    <source>
        <dbReference type="ARBA" id="ARBA00023242"/>
    </source>
</evidence>
<dbReference type="PANTHER" id="PTHR12172:SF0">
    <property type="entry name" value="CELL CYCLE CHECKPOINT PROTEIN RAD17"/>
    <property type="match status" value="1"/>
</dbReference>
<reference evidence="9 10" key="2">
    <citation type="journal article" date="2012" name="Open Biol.">
        <title>Characteristics of nucleosomes and linker DNA regions on the genome of the basidiomycete Mixia osmundae revealed by mono- and dinucleosome mapping.</title>
        <authorList>
            <person name="Nishida H."/>
            <person name="Kondo S."/>
            <person name="Matsumoto T."/>
            <person name="Suzuki Y."/>
            <person name="Yoshikawa H."/>
            <person name="Taylor T.D."/>
            <person name="Sugiyama J."/>
        </authorList>
    </citation>
    <scope>NUCLEOTIDE SEQUENCE [LARGE SCALE GENOMIC DNA]</scope>
    <source>
        <strain evidence="10">CBS 9802 / IAM 14324 / JCM 22182 / KY 12970</strain>
    </source>
</reference>
<dbReference type="GO" id="GO:0003682">
    <property type="term" value="F:chromatin binding"/>
    <property type="evidence" value="ECO:0007669"/>
    <property type="project" value="TreeGrafter"/>
</dbReference>
<dbReference type="Gene3D" id="3.40.50.300">
    <property type="entry name" value="P-loop containing nucleotide triphosphate hydrolases"/>
    <property type="match status" value="1"/>
</dbReference>
<dbReference type="GO" id="GO:0000077">
    <property type="term" value="P:DNA damage checkpoint signaling"/>
    <property type="evidence" value="ECO:0007669"/>
    <property type="project" value="TreeGrafter"/>
</dbReference>
<dbReference type="RefSeq" id="XP_014570981.1">
    <property type="nucleotide sequence ID" value="XM_014715495.1"/>
</dbReference>
<feature type="compositionally biased region" description="Basic residues" evidence="8">
    <location>
        <begin position="461"/>
        <end position="473"/>
    </location>
</feature>
<protein>
    <recommendedName>
        <fullName evidence="11">AAA+ ATPase domain-containing protein</fullName>
    </recommendedName>
</protein>
<dbReference type="Proteomes" id="UP000009131">
    <property type="component" value="Unassembled WGS sequence"/>
</dbReference>
<accession>G7EAL2</accession>
<keyword evidence="3" id="KW-0547">Nucleotide-binding</keyword>
<dbReference type="GO" id="GO:0033314">
    <property type="term" value="P:mitotic DNA replication checkpoint signaling"/>
    <property type="evidence" value="ECO:0007669"/>
    <property type="project" value="TreeGrafter"/>
</dbReference>
<dbReference type="HOGENOM" id="CLU_269276_0_0_1"/>
<sequence length="1215" mass="133306">MASVLTSLTHVPLSGMHSDDVHDGGNDAQPDEHSPGRVRFAAGSSRHVATPEDDGEVGPFAASKQTPAEREGQWPGDDASGITLSNRAIERNPFQNLRDEQAKGRLALCTASNWLEDQSIDHLSRAIANMDLDDANFSLARESSPSKRLGPPYPVARGEHKPNAYGIKDFALHKYLGLIFSLLLAVVLIDAGLLLKNHRTIVDAQHGFFNGTHGGARAPFDDLTLCDEPKQIKALFEAIKMTAEPFEDLVEVMAYHWEALPKSLITVGNVALHIDLNTLYPHKIFCGDHGRNIIINHDNNGLRPSHDGQLRLIGLIQEQIQRDFNRLSDLRTDLYASQRRATTGQVSIKQNLYRYSGSGTRTYVGRLHAHSVVIRATRTITETLARADTNFAVYKAYVIMEKDHHEYVAKHGLLASFGWINALIAQQYAAAIKTPSSFPPSIESQRTLQLVTGVSSDASHPGKHKCVPGKARAKPALSRDAKRPRLSISSFVERFSTDGKHKQENSFRPTAPTPRSDVASSERKTGWAAGSLKPSSARTSSTKLRVTSSSPVRAHSSDIIHLSSSSDSEDNEVTVLSSSSENEAPARTSKQRLTASGPTHRASTSSSAASTSRGSAPKGTRHPTGAHSVLWTDLCTPETADELAVHPRKIEDVRRWLREALEPGKLAKYRRLLVLSGPTGSGKTAVIRVLAKELGADLVEFKTGEEDGADSLSRALPSFLARVAQLPQLSFVSIDSPKEPIRIATPQSREERRKIILVEDLPNIFSSQVTRETFRAAILNFVASRRIRAGIPLVLIISEAQIRSSTDEEQGILGSVSGSAGWQSGPSTGSQLSVRSVVPPDALGDARCLEIKFNAIAPTIMKKALARMIESLFAANRHLSESIERPTAAAIDLATKLSGGDIRGALMNLQFASGAALRDLEQRASKLKLSSKRKRGKSSRDLGDVIHLRESPLFIFHALGKILYSKRWGENAKDDAKGDQIRPKDPFKLPKHLIHMKREPLRTNVDAMLSDMPVDSDMFMAYLHQNYPPFMNEIEESASAMDWASQADALLRHEADKALRHPLISAYTFQVGIRGMAISLPCPVPRRGQKLYKAKIWEVQKEARENGEAMIDLSVRVMREAATRDPLRASAHQDLKTLASITLPYMAKIGGTSNAQTNALHALTTFTTATDHETTLDERDMASDDEDLIEPIVAQQIVEQPALDLEDDEILEFDD</sequence>
<feature type="compositionally biased region" description="Basic and acidic residues" evidence="8">
    <location>
        <begin position="17"/>
        <end position="35"/>
    </location>
</feature>
<evidence type="ECO:0000256" key="3">
    <source>
        <dbReference type="ARBA" id="ARBA00022741"/>
    </source>
</evidence>
<proteinExistence type="inferred from homology"/>
<keyword evidence="6" id="KW-0539">Nucleus</keyword>
<dbReference type="AlphaFoldDB" id="G7EAL2"/>
<dbReference type="GO" id="GO:0005524">
    <property type="term" value="F:ATP binding"/>
    <property type="evidence" value="ECO:0007669"/>
    <property type="project" value="UniProtKB-KW"/>
</dbReference>
<keyword evidence="7" id="KW-0131">Cell cycle</keyword>
<evidence type="ECO:0000256" key="4">
    <source>
        <dbReference type="ARBA" id="ARBA00022763"/>
    </source>
</evidence>
<dbReference type="GO" id="GO:0005634">
    <property type="term" value="C:nucleus"/>
    <property type="evidence" value="ECO:0007669"/>
    <property type="project" value="UniProtKB-SubCell"/>
</dbReference>
<organism evidence="9 10">
    <name type="scientific">Mixia osmundae (strain CBS 9802 / IAM 14324 / JCM 22182 / KY 12970)</name>
    <dbReference type="NCBI Taxonomy" id="764103"/>
    <lineage>
        <taxon>Eukaryota</taxon>
        <taxon>Fungi</taxon>
        <taxon>Dikarya</taxon>
        <taxon>Basidiomycota</taxon>
        <taxon>Pucciniomycotina</taxon>
        <taxon>Mixiomycetes</taxon>
        <taxon>Mixiales</taxon>
        <taxon>Mixiaceae</taxon>
        <taxon>Mixia</taxon>
    </lineage>
</organism>
<feature type="region of interest" description="Disordered" evidence="8">
    <location>
        <begin position="1"/>
        <end position="81"/>
    </location>
</feature>
<dbReference type="OrthoDB" id="10265971at2759"/>
<evidence type="ECO:0000256" key="2">
    <source>
        <dbReference type="ARBA" id="ARBA00006168"/>
    </source>
</evidence>
<feature type="compositionally biased region" description="Basic and acidic residues" evidence="8">
    <location>
        <begin position="495"/>
        <end position="505"/>
    </location>
</feature>
<feature type="region of interest" description="Disordered" evidence="8">
    <location>
        <begin position="453"/>
        <end position="628"/>
    </location>
</feature>
<comment type="similarity">
    <text evidence="2">Belongs to the rad17/RAD24 family.</text>
</comment>
<evidence type="ECO:0000313" key="9">
    <source>
        <dbReference type="EMBL" id="GAA99872.1"/>
    </source>
</evidence>
<evidence type="ECO:0000256" key="7">
    <source>
        <dbReference type="ARBA" id="ARBA00023306"/>
    </source>
</evidence>
<dbReference type="PANTHER" id="PTHR12172">
    <property type="entry name" value="CELL CYCLE CHECKPOINT PROTEIN RAD17"/>
    <property type="match status" value="1"/>
</dbReference>
<dbReference type="STRING" id="764103.G7EAL2"/>
<dbReference type="InterPro" id="IPR027417">
    <property type="entry name" value="P-loop_NTPase"/>
</dbReference>
<dbReference type="SUPFAM" id="SSF52540">
    <property type="entry name" value="P-loop containing nucleoside triphosphate hydrolases"/>
    <property type="match status" value="1"/>
</dbReference>
<comment type="caution">
    <text evidence="9">The sequence shown here is derived from an EMBL/GenBank/DDBJ whole genome shotgun (WGS) entry which is preliminary data.</text>
</comment>
<keyword evidence="5" id="KW-0067">ATP-binding</keyword>
<keyword evidence="4" id="KW-0227">DNA damage</keyword>
<keyword evidence="10" id="KW-1185">Reference proteome</keyword>
<feature type="compositionally biased region" description="Low complexity" evidence="8">
    <location>
        <begin position="557"/>
        <end position="566"/>
    </location>
</feature>
<name>G7EAL2_MIXOS</name>
<evidence type="ECO:0000256" key="5">
    <source>
        <dbReference type="ARBA" id="ARBA00022840"/>
    </source>
</evidence>
<dbReference type="EMBL" id="BABT02000240">
    <property type="protein sequence ID" value="GAA99872.1"/>
    <property type="molecule type" value="Genomic_DNA"/>
</dbReference>
<evidence type="ECO:0000256" key="1">
    <source>
        <dbReference type="ARBA" id="ARBA00004123"/>
    </source>
</evidence>
<dbReference type="Pfam" id="PF03215">
    <property type="entry name" value="Rad17"/>
    <property type="match status" value="1"/>
</dbReference>
<evidence type="ECO:0000313" key="10">
    <source>
        <dbReference type="Proteomes" id="UP000009131"/>
    </source>
</evidence>
<comment type="subcellular location">
    <subcellularLocation>
        <location evidence="1">Nucleus</location>
    </subcellularLocation>
</comment>
<dbReference type="GO" id="GO:0006281">
    <property type="term" value="P:DNA repair"/>
    <property type="evidence" value="ECO:0007669"/>
    <property type="project" value="InterPro"/>
</dbReference>
<evidence type="ECO:0008006" key="11">
    <source>
        <dbReference type="Google" id="ProtNLM"/>
    </source>
</evidence>
<feature type="compositionally biased region" description="Low complexity" evidence="8">
    <location>
        <begin position="601"/>
        <end position="616"/>
    </location>
</feature>
<dbReference type="InParanoid" id="G7EAL2"/>
<dbReference type="GO" id="GO:0003689">
    <property type="term" value="F:DNA clamp loader activity"/>
    <property type="evidence" value="ECO:0007669"/>
    <property type="project" value="TreeGrafter"/>
</dbReference>
<gene>
    <name evidence="9" type="primary">Mo06575</name>
    <name evidence="9" type="ORF">E5Q_06575</name>
</gene>
<reference evidence="9 10" key="1">
    <citation type="journal article" date="2011" name="J. Gen. Appl. Microbiol.">
        <title>Draft genome sequencing of the enigmatic basidiomycete Mixia osmundae.</title>
        <authorList>
            <person name="Nishida H."/>
            <person name="Nagatsuka Y."/>
            <person name="Sugiyama J."/>
        </authorList>
    </citation>
    <scope>NUCLEOTIDE SEQUENCE [LARGE SCALE GENOMIC DNA]</scope>
    <source>
        <strain evidence="10">CBS 9802 / IAM 14324 / JCM 22182 / KY 12970</strain>
    </source>
</reference>